<organism evidence="2 3">
    <name type="scientific">Prorocentrum cordatum</name>
    <dbReference type="NCBI Taxonomy" id="2364126"/>
    <lineage>
        <taxon>Eukaryota</taxon>
        <taxon>Sar</taxon>
        <taxon>Alveolata</taxon>
        <taxon>Dinophyceae</taxon>
        <taxon>Prorocentrales</taxon>
        <taxon>Prorocentraceae</taxon>
        <taxon>Prorocentrum</taxon>
    </lineage>
</organism>
<dbReference type="EMBL" id="CAUYUJ010002075">
    <property type="protein sequence ID" value="CAK0799083.1"/>
    <property type="molecule type" value="Genomic_DNA"/>
</dbReference>
<gene>
    <name evidence="2" type="ORF">PCOR1329_LOCUS7634</name>
</gene>
<evidence type="ECO:0000256" key="1">
    <source>
        <dbReference type="SAM" id="MobiDB-lite"/>
    </source>
</evidence>
<evidence type="ECO:0000313" key="3">
    <source>
        <dbReference type="Proteomes" id="UP001189429"/>
    </source>
</evidence>
<name>A0ABN9Q498_9DINO</name>
<proteinExistence type="predicted"/>
<feature type="non-terminal residue" evidence="2">
    <location>
        <position position="120"/>
    </location>
</feature>
<reference evidence="2" key="1">
    <citation type="submission" date="2023-10" db="EMBL/GenBank/DDBJ databases">
        <authorList>
            <person name="Chen Y."/>
            <person name="Shah S."/>
            <person name="Dougan E. K."/>
            <person name="Thang M."/>
            <person name="Chan C."/>
        </authorList>
    </citation>
    <scope>NUCLEOTIDE SEQUENCE [LARGE SCALE GENOMIC DNA]</scope>
</reference>
<comment type="caution">
    <text evidence="2">The sequence shown here is derived from an EMBL/GenBank/DDBJ whole genome shotgun (WGS) entry which is preliminary data.</text>
</comment>
<protein>
    <submittedName>
        <fullName evidence="2">Uncharacterized protein</fullName>
    </submittedName>
</protein>
<feature type="non-terminal residue" evidence="2">
    <location>
        <position position="1"/>
    </location>
</feature>
<accession>A0ABN9Q498</accession>
<sequence length="120" mass="12771">SGREGGSPLAPRQLDPSAEPGPATPGGGRDGGSPPAPLDASQQRASRQFDVAAQNGWPRPRRPEAAATVARPRRRWTPASGSSSSPARVLRSRSWRMTWARGTRSQRCRTTAASTSRGRT</sequence>
<feature type="compositionally biased region" description="Low complexity" evidence="1">
    <location>
        <begin position="103"/>
        <end position="120"/>
    </location>
</feature>
<keyword evidence="3" id="KW-1185">Reference proteome</keyword>
<evidence type="ECO:0000313" key="2">
    <source>
        <dbReference type="EMBL" id="CAK0799083.1"/>
    </source>
</evidence>
<dbReference type="Proteomes" id="UP001189429">
    <property type="component" value="Unassembled WGS sequence"/>
</dbReference>
<feature type="region of interest" description="Disordered" evidence="1">
    <location>
        <begin position="1"/>
        <end position="120"/>
    </location>
</feature>